<evidence type="ECO:0000256" key="4">
    <source>
        <dbReference type="ARBA" id="ARBA00022692"/>
    </source>
</evidence>
<sequence>MSLNRFLGATALATSLLFTPTAWAQTTGNTTGTTTATTADDQPIGQQIAPNADLSQQEAQEAGEVIVTGSRIARPNLDATAPITSIGVGELTNTGNVAIGDRLNELPALRTTFGQANSTRFIGTAGLNVLDLRGIGTARTLVVVNGRRHVTTSPGDSSVDINTIPTDLIDRVDIVTGGNSAIYGSDAVAGAVNFVLKRDFDGFRLRTQGAVTEKGDRPSYFVSATAGKNFADGRGNIAVAAEYAEMKALYFTDREEQYGAVRGRDQFNPTENTIGESSLGNGIPDQTFLRNVTNALISTGGAFAAACPTAAATGESAAAFALRRAAACSGLRGPAAPGVTGPELGRTFVFDSNGNVVANPGRADLRTVGSGNNIGGLGSTLREVGQLSPGYKRYSANLLGHFDVSPAFKPFIEAKYVRIDSVQEGQATFFNNTFSINNPFLTTQARNQLVSILSPTATTFTAQRFNIDFGGRGEDHRRETYRVVAGIGGEFNEDWRYEASFNYGRLETQYSTRGNLLLAQYANSINAVRNTAGQIVCGINADASTTNDDATCVPVNLFGLGAPSQAALNYFGATSSRVERADQYVGNAYVSGDLSQLFSLPGGPISFSVGGEYRRETAYSDYDDVTQAGLTFLNAIPTFDPPAQVVKEAFGEVRIPLLANTKFFQELSIEAAGRVSDYNIGSTGTVFSYNVGGIWSPARGLRIRGSYARSVRAPTQADLFASPSQTFLNGLADPCGQQNINNNPNRVRNCAAAGVPTTQTFNGITEPFTNRPASGILGLNGSNPNLSEERGTSYTIGTVFQPEFVPGLAITVDYYNITIKDAITSLAAQTIINQCYDDPSGIDNPFCAAITRNPNGTFAGQSNVTLANGTAVEFARTGSSFLSGPFNFAKIKTSGIDGDISYRTKLNGDISFAVRGLVSYVIAKDNYTDIQRPDFINQQLLELGDPQWEGNLSVNIDFGLLDFGYRFRYVGKQTIGTFEAQNSLQGRPPENPDAFPRTFYPVITYSDFRLGLDATDRFQLYLGVDNAFDRLPPFGLTGTGAGDGIYDNIGRRFYAGVDLRF</sequence>
<keyword evidence="6 11" id="KW-0798">TonB box</keyword>
<dbReference type="PANTHER" id="PTHR47234">
    <property type="match status" value="1"/>
</dbReference>
<evidence type="ECO:0000256" key="5">
    <source>
        <dbReference type="ARBA" id="ARBA00022729"/>
    </source>
</evidence>
<dbReference type="Proteomes" id="UP000199586">
    <property type="component" value="Unassembled WGS sequence"/>
</dbReference>
<accession>A0A1I5U3R6</accession>
<evidence type="ECO:0000259" key="14">
    <source>
        <dbReference type="Pfam" id="PF07715"/>
    </source>
</evidence>
<dbReference type="PROSITE" id="PS52016">
    <property type="entry name" value="TONB_DEPENDENT_REC_3"/>
    <property type="match status" value="1"/>
</dbReference>
<evidence type="ECO:0000313" key="15">
    <source>
        <dbReference type="EMBL" id="SFP89978.1"/>
    </source>
</evidence>
<evidence type="ECO:0000256" key="12">
    <source>
        <dbReference type="SAM" id="SignalP"/>
    </source>
</evidence>
<dbReference type="GO" id="GO:0009279">
    <property type="term" value="C:cell outer membrane"/>
    <property type="evidence" value="ECO:0007669"/>
    <property type="project" value="UniProtKB-SubCell"/>
</dbReference>
<dbReference type="PANTHER" id="PTHR47234:SF2">
    <property type="entry name" value="TONB-DEPENDENT RECEPTOR"/>
    <property type="match status" value="1"/>
</dbReference>
<feature type="chain" id="PRO_5011459389" evidence="12">
    <location>
        <begin position="25"/>
        <end position="1061"/>
    </location>
</feature>
<dbReference type="Gene3D" id="2.40.170.20">
    <property type="entry name" value="TonB-dependent receptor, beta-barrel domain"/>
    <property type="match status" value="1"/>
</dbReference>
<keyword evidence="2 9" id="KW-0813">Transport</keyword>
<evidence type="ECO:0000256" key="9">
    <source>
        <dbReference type="PROSITE-ProRule" id="PRU01360"/>
    </source>
</evidence>
<dbReference type="SUPFAM" id="SSF56935">
    <property type="entry name" value="Porins"/>
    <property type="match status" value="1"/>
</dbReference>
<evidence type="ECO:0000256" key="11">
    <source>
        <dbReference type="RuleBase" id="RU003357"/>
    </source>
</evidence>
<protein>
    <submittedName>
        <fullName evidence="15">Outer membrane cobalamin receptor protein</fullName>
    </submittedName>
</protein>
<evidence type="ECO:0000256" key="10">
    <source>
        <dbReference type="PROSITE-ProRule" id="PRU10144"/>
    </source>
</evidence>
<dbReference type="InterPro" id="IPR012910">
    <property type="entry name" value="Plug_dom"/>
</dbReference>
<dbReference type="PROSITE" id="PS01156">
    <property type="entry name" value="TONB_DEPENDENT_REC_2"/>
    <property type="match status" value="1"/>
</dbReference>
<dbReference type="InterPro" id="IPR000531">
    <property type="entry name" value="Beta-barrel_TonB"/>
</dbReference>
<keyword evidence="15" id="KW-0675">Receptor</keyword>
<evidence type="ECO:0000256" key="1">
    <source>
        <dbReference type="ARBA" id="ARBA00004571"/>
    </source>
</evidence>
<reference evidence="15 16" key="1">
    <citation type="submission" date="2016-10" db="EMBL/GenBank/DDBJ databases">
        <authorList>
            <person name="de Groot N.N."/>
        </authorList>
    </citation>
    <scope>NUCLEOTIDE SEQUENCE [LARGE SCALE GENOMIC DNA]</scope>
    <source>
        <strain evidence="15 16">CGMCC 1.9113</strain>
    </source>
</reference>
<dbReference type="EMBL" id="FOXP01000010">
    <property type="protein sequence ID" value="SFP89978.1"/>
    <property type="molecule type" value="Genomic_DNA"/>
</dbReference>
<dbReference type="STRING" id="634430.SAMN04488241_11092"/>
<dbReference type="InterPro" id="IPR010917">
    <property type="entry name" value="TonB_rcpt_CS"/>
</dbReference>
<gene>
    <name evidence="15" type="ORF">SAMN04488241_11092</name>
</gene>
<dbReference type="RefSeq" id="WP_093334063.1">
    <property type="nucleotide sequence ID" value="NZ_FOXP01000010.1"/>
</dbReference>
<proteinExistence type="inferred from homology"/>
<feature type="short sequence motif" description="TonB C-terminal box" evidence="10">
    <location>
        <begin position="1044"/>
        <end position="1061"/>
    </location>
</feature>
<dbReference type="AlphaFoldDB" id="A0A1I5U3R6"/>
<comment type="subcellular location">
    <subcellularLocation>
        <location evidence="1 9">Cell outer membrane</location>
        <topology evidence="1 9">Multi-pass membrane protein</topology>
    </subcellularLocation>
</comment>
<keyword evidence="8 9" id="KW-0998">Cell outer membrane</keyword>
<keyword evidence="4 9" id="KW-0812">Transmembrane</keyword>
<dbReference type="Pfam" id="PF07715">
    <property type="entry name" value="Plug"/>
    <property type="match status" value="1"/>
</dbReference>
<evidence type="ECO:0000256" key="8">
    <source>
        <dbReference type="ARBA" id="ARBA00023237"/>
    </source>
</evidence>
<dbReference type="Gene3D" id="2.170.130.10">
    <property type="entry name" value="TonB-dependent receptor, plug domain"/>
    <property type="match status" value="1"/>
</dbReference>
<dbReference type="OrthoDB" id="7051241at2"/>
<keyword evidence="3 9" id="KW-1134">Transmembrane beta strand</keyword>
<keyword evidence="5 12" id="KW-0732">Signal</keyword>
<evidence type="ECO:0000256" key="2">
    <source>
        <dbReference type="ARBA" id="ARBA00022448"/>
    </source>
</evidence>
<dbReference type="InterPro" id="IPR037066">
    <property type="entry name" value="Plug_dom_sf"/>
</dbReference>
<dbReference type="InterPro" id="IPR039426">
    <property type="entry name" value="TonB-dep_rcpt-like"/>
</dbReference>
<evidence type="ECO:0000259" key="13">
    <source>
        <dbReference type="Pfam" id="PF00593"/>
    </source>
</evidence>
<dbReference type="InterPro" id="IPR036942">
    <property type="entry name" value="Beta-barrel_TonB_sf"/>
</dbReference>
<evidence type="ECO:0000256" key="6">
    <source>
        <dbReference type="ARBA" id="ARBA00023077"/>
    </source>
</evidence>
<evidence type="ECO:0000256" key="3">
    <source>
        <dbReference type="ARBA" id="ARBA00022452"/>
    </source>
</evidence>
<dbReference type="Pfam" id="PF00593">
    <property type="entry name" value="TonB_dep_Rec_b-barrel"/>
    <property type="match status" value="1"/>
</dbReference>
<evidence type="ECO:0000313" key="16">
    <source>
        <dbReference type="Proteomes" id="UP000199586"/>
    </source>
</evidence>
<feature type="signal peptide" evidence="12">
    <location>
        <begin position="1"/>
        <end position="24"/>
    </location>
</feature>
<keyword evidence="16" id="KW-1185">Reference proteome</keyword>
<feature type="domain" description="TonB-dependent receptor-like beta-barrel" evidence="13">
    <location>
        <begin position="430"/>
        <end position="1026"/>
    </location>
</feature>
<organism evidence="15 16">
    <name type="scientific">Sphingomonas rubra</name>
    <dbReference type="NCBI Taxonomy" id="634430"/>
    <lineage>
        <taxon>Bacteria</taxon>
        <taxon>Pseudomonadati</taxon>
        <taxon>Pseudomonadota</taxon>
        <taxon>Alphaproteobacteria</taxon>
        <taxon>Sphingomonadales</taxon>
        <taxon>Sphingomonadaceae</taxon>
        <taxon>Sphingomonas</taxon>
    </lineage>
</organism>
<feature type="domain" description="TonB-dependent receptor plug" evidence="14">
    <location>
        <begin position="77"/>
        <end position="191"/>
    </location>
</feature>
<comment type="similarity">
    <text evidence="9 11">Belongs to the TonB-dependent receptor family.</text>
</comment>
<keyword evidence="7 9" id="KW-0472">Membrane</keyword>
<name>A0A1I5U3R6_9SPHN</name>
<evidence type="ECO:0000256" key="7">
    <source>
        <dbReference type="ARBA" id="ARBA00023136"/>
    </source>
</evidence>